<comment type="caution">
    <text evidence="1">The sequence shown here is derived from an EMBL/GenBank/DDBJ whole genome shotgun (WGS) entry which is preliminary data.</text>
</comment>
<gene>
    <name evidence="1" type="ORF">GBF38_008540</name>
</gene>
<keyword evidence="2" id="KW-1185">Reference proteome</keyword>
<proteinExistence type="predicted"/>
<evidence type="ECO:0000313" key="1">
    <source>
        <dbReference type="EMBL" id="KAG8007284.1"/>
    </source>
</evidence>
<feature type="non-terminal residue" evidence="1">
    <location>
        <position position="1"/>
    </location>
</feature>
<sequence length="55" mass="6819">ERKLKEKKKKKARREREWDGESKRHSGEVKKMKHRVTKDERRLKMREEESPEQGT</sequence>
<reference evidence="1" key="1">
    <citation type="submission" date="2020-04" db="EMBL/GenBank/DDBJ databases">
        <title>A chromosome-scale assembly and high-density genetic map of the yellow drum (Nibea albiflora) genome.</title>
        <authorList>
            <person name="Xu D."/>
            <person name="Zhang W."/>
            <person name="Chen R."/>
            <person name="Tan P."/>
            <person name="Wang L."/>
            <person name="Song H."/>
            <person name="Tian L."/>
            <person name="Zhu Q."/>
            <person name="Wang B."/>
        </authorList>
    </citation>
    <scope>NUCLEOTIDE SEQUENCE</scope>
    <source>
        <strain evidence="1">ZJHYS-2018</strain>
    </source>
</reference>
<evidence type="ECO:0000313" key="2">
    <source>
        <dbReference type="Proteomes" id="UP000805704"/>
    </source>
</evidence>
<protein>
    <submittedName>
        <fullName evidence="1">Uncharacterized protein</fullName>
    </submittedName>
</protein>
<dbReference type="EMBL" id="CM024790">
    <property type="protein sequence ID" value="KAG8007284.1"/>
    <property type="molecule type" value="Genomic_DNA"/>
</dbReference>
<accession>A0ACB7EZ58</accession>
<dbReference type="Proteomes" id="UP000805704">
    <property type="component" value="Chromosome 2"/>
</dbReference>
<organism evidence="1 2">
    <name type="scientific">Nibea albiflora</name>
    <name type="common">Yellow drum</name>
    <name type="synonym">Corvina albiflora</name>
    <dbReference type="NCBI Taxonomy" id="240163"/>
    <lineage>
        <taxon>Eukaryota</taxon>
        <taxon>Metazoa</taxon>
        <taxon>Chordata</taxon>
        <taxon>Craniata</taxon>
        <taxon>Vertebrata</taxon>
        <taxon>Euteleostomi</taxon>
        <taxon>Actinopterygii</taxon>
        <taxon>Neopterygii</taxon>
        <taxon>Teleostei</taxon>
        <taxon>Neoteleostei</taxon>
        <taxon>Acanthomorphata</taxon>
        <taxon>Eupercaria</taxon>
        <taxon>Sciaenidae</taxon>
        <taxon>Nibea</taxon>
    </lineage>
</organism>
<name>A0ACB7EZ58_NIBAL</name>